<gene>
    <name evidence="2" type="ORF">L207DRAFT_590270</name>
</gene>
<sequence length="153" mass="16483">MTARETIVDVAESDAELGLLSHSSVEPSPGEEFDRNTLQIATINAPEISVTMVDILNIIFGIIATLLAVGGIWATIWAARRYRNTTSGAEAQDEAWQSNVELGLIANASPPPTTHEDQPNNREPLGVAPDATNHKHNVLAVLREALVVLQRLA</sequence>
<reference evidence="2 3" key="1">
    <citation type="submission" date="2016-04" db="EMBL/GenBank/DDBJ databases">
        <title>A degradative enzymes factory behind the ericoid mycorrhizal symbiosis.</title>
        <authorList>
            <consortium name="DOE Joint Genome Institute"/>
            <person name="Martino E."/>
            <person name="Morin E."/>
            <person name="Grelet G."/>
            <person name="Kuo A."/>
            <person name="Kohler A."/>
            <person name="Daghino S."/>
            <person name="Barry K."/>
            <person name="Choi C."/>
            <person name="Cichocki N."/>
            <person name="Clum A."/>
            <person name="Copeland A."/>
            <person name="Hainaut M."/>
            <person name="Haridas S."/>
            <person name="Labutti K."/>
            <person name="Lindquist E."/>
            <person name="Lipzen A."/>
            <person name="Khouja H.-R."/>
            <person name="Murat C."/>
            <person name="Ohm R."/>
            <person name="Olson A."/>
            <person name="Spatafora J."/>
            <person name="Veneault-Fourrey C."/>
            <person name="Henrissat B."/>
            <person name="Grigoriev I."/>
            <person name="Martin F."/>
            <person name="Perotto S."/>
        </authorList>
    </citation>
    <scope>NUCLEOTIDE SEQUENCE [LARGE SCALE GENOMIC DNA]</scope>
    <source>
        <strain evidence="2 3">F</strain>
    </source>
</reference>
<proteinExistence type="predicted"/>
<evidence type="ECO:0000313" key="2">
    <source>
        <dbReference type="EMBL" id="PMD32573.1"/>
    </source>
</evidence>
<accession>A0A2J6R228</accession>
<dbReference type="OrthoDB" id="4762674at2759"/>
<evidence type="ECO:0000256" key="1">
    <source>
        <dbReference type="SAM" id="Phobius"/>
    </source>
</evidence>
<feature type="transmembrane region" description="Helical" evidence="1">
    <location>
        <begin position="55"/>
        <end position="79"/>
    </location>
</feature>
<keyword evidence="1" id="KW-0812">Transmembrane</keyword>
<organism evidence="2 3">
    <name type="scientific">Hyaloscypha variabilis (strain UAMH 11265 / GT02V1 / F)</name>
    <name type="common">Meliniomyces variabilis</name>
    <dbReference type="NCBI Taxonomy" id="1149755"/>
    <lineage>
        <taxon>Eukaryota</taxon>
        <taxon>Fungi</taxon>
        <taxon>Dikarya</taxon>
        <taxon>Ascomycota</taxon>
        <taxon>Pezizomycotina</taxon>
        <taxon>Leotiomycetes</taxon>
        <taxon>Helotiales</taxon>
        <taxon>Hyaloscyphaceae</taxon>
        <taxon>Hyaloscypha</taxon>
        <taxon>Hyaloscypha variabilis</taxon>
    </lineage>
</organism>
<dbReference type="Proteomes" id="UP000235786">
    <property type="component" value="Unassembled WGS sequence"/>
</dbReference>
<protein>
    <recommendedName>
        <fullName evidence="4">Transmembrane protein</fullName>
    </recommendedName>
</protein>
<name>A0A2J6R228_HYAVF</name>
<dbReference type="AlphaFoldDB" id="A0A2J6R228"/>
<keyword evidence="3" id="KW-1185">Reference proteome</keyword>
<dbReference type="EMBL" id="KZ613958">
    <property type="protein sequence ID" value="PMD32573.1"/>
    <property type="molecule type" value="Genomic_DNA"/>
</dbReference>
<keyword evidence="1" id="KW-0472">Membrane</keyword>
<keyword evidence="1" id="KW-1133">Transmembrane helix</keyword>
<evidence type="ECO:0008006" key="4">
    <source>
        <dbReference type="Google" id="ProtNLM"/>
    </source>
</evidence>
<evidence type="ECO:0000313" key="3">
    <source>
        <dbReference type="Proteomes" id="UP000235786"/>
    </source>
</evidence>